<organism evidence="3 4">
    <name type="scientific">Cloeon dipterum</name>
    <dbReference type="NCBI Taxonomy" id="197152"/>
    <lineage>
        <taxon>Eukaryota</taxon>
        <taxon>Metazoa</taxon>
        <taxon>Ecdysozoa</taxon>
        <taxon>Arthropoda</taxon>
        <taxon>Hexapoda</taxon>
        <taxon>Insecta</taxon>
        <taxon>Pterygota</taxon>
        <taxon>Palaeoptera</taxon>
        <taxon>Ephemeroptera</taxon>
        <taxon>Pisciforma</taxon>
        <taxon>Baetidae</taxon>
        <taxon>Cloeon</taxon>
    </lineage>
</organism>
<keyword evidence="4" id="KW-1185">Reference proteome</keyword>
<dbReference type="InterPro" id="IPR007129">
    <property type="entry name" value="Ubiqinol_cyt_c_chaperone_CPB3"/>
</dbReference>
<dbReference type="PANTHER" id="PTHR12184:SF1">
    <property type="entry name" value="UBIQUINOL-CYTOCHROME-C REDUCTASE COMPLEX ASSEMBLY FACTOR 1"/>
    <property type="match status" value="1"/>
</dbReference>
<dbReference type="InterPro" id="IPR021150">
    <property type="entry name" value="Ubiq_cyt_c_chap"/>
</dbReference>
<dbReference type="AlphaFoldDB" id="A0A8S1C124"/>
<reference evidence="3 4" key="1">
    <citation type="submission" date="2020-04" db="EMBL/GenBank/DDBJ databases">
        <authorList>
            <person name="Alioto T."/>
            <person name="Alioto T."/>
            <person name="Gomez Garrido J."/>
        </authorList>
    </citation>
    <scope>NUCLEOTIDE SEQUENCE [LARGE SCALE GENOMIC DNA]</scope>
</reference>
<feature type="domain" description="Ubiquinol-cytochrome c chaperone" evidence="2">
    <location>
        <begin position="100"/>
        <end position="232"/>
    </location>
</feature>
<dbReference type="EMBL" id="CADEPI010000009">
    <property type="protein sequence ID" value="CAB3362720.1"/>
    <property type="molecule type" value="Genomic_DNA"/>
</dbReference>
<evidence type="ECO:0000259" key="2">
    <source>
        <dbReference type="Pfam" id="PF03981"/>
    </source>
</evidence>
<comment type="caution">
    <text evidence="3">The sequence shown here is derived from an EMBL/GenBank/DDBJ whole genome shotgun (WGS) entry which is preliminary data.</text>
</comment>
<evidence type="ECO:0000313" key="3">
    <source>
        <dbReference type="EMBL" id="CAB3362720.1"/>
    </source>
</evidence>
<evidence type="ECO:0000313" key="4">
    <source>
        <dbReference type="Proteomes" id="UP000494165"/>
    </source>
</evidence>
<dbReference type="Pfam" id="PF03981">
    <property type="entry name" value="Ubiq_cyt_C_chap"/>
    <property type="match status" value="1"/>
</dbReference>
<dbReference type="Proteomes" id="UP000494165">
    <property type="component" value="Unassembled WGS sequence"/>
</dbReference>
<dbReference type="GO" id="GO:0034551">
    <property type="term" value="P:mitochondrial respiratory chain complex III assembly"/>
    <property type="evidence" value="ECO:0007669"/>
    <property type="project" value="TreeGrafter"/>
</dbReference>
<sequence>MIRSSLRLYHTSRLLRPMINRNTPALGTGLIRTESFPTRFKSSIPVASEKPEQVQENPGFLKRVAQKLFHTSRGKYIALGVLLYEKCANEPNFIEFIKVLELPDTFNSWFLMTELHVWMVMTKCIGLENNGRHMRNAMVKTLWDDCSDRMKKLQVPRRGAVLQTLDHQLRAAVFAYDEGIMTSDVVLASALWRRLYSDDSADIKSKQLEILVSYVRRQIEELHKISDEEFTKRPSFKWVSLKE</sequence>
<dbReference type="PANTHER" id="PTHR12184">
    <property type="entry name" value="UBIQUINOL-CYTOCHROME C REDUCTASE COMPLEX ASSEMBLY FACTOR 1 FAMILY MEMBER"/>
    <property type="match status" value="1"/>
</dbReference>
<protein>
    <recommendedName>
        <fullName evidence="2">Ubiquinol-cytochrome c chaperone domain-containing protein</fullName>
    </recommendedName>
</protein>
<accession>A0A8S1C124</accession>
<evidence type="ECO:0000256" key="1">
    <source>
        <dbReference type="ARBA" id="ARBA00006407"/>
    </source>
</evidence>
<proteinExistence type="inferred from homology"/>
<comment type="similarity">
    <text evidence="1">Belongs to the CBP3 family.</text>
</comment>
<gene>
    <name evidence="3" type="ORF">CLODIP_2_CD14383</name>
</gene>
<dbReference type="OrthoDB" id="4007at2759"/>
<dbReference type="GO" id="GO:0005739">
    <property type="term" value="C:mitochondrion"/>
    <property type="evidence" value="ECO:0007669"/>
    <property type="project" value="TreeGrafter"/>
</dbReference>
<name>A0A8S1C124_9INSE</name>